<dbReference type="InterPro" id="IPR024936">
    <property type="entry name" value="Cyclophilin-type_PPIase"/>
</dbReference>
<evidence type="ECO:0000256" key="5">
    <source>
        <dbReference type="RuleBase" id="RU363019"/>
    </source>
</evidence>
<keyword evidence="3 5" id="KW-0697">Rotamase</keyword>
<dbReference type="PANTHER" id="PTHR45625">
    <property type="entry name" value="PEPTIDYL-PROLYL CIS-TRANS ISOMERASE-RELATED"/>
    <property type="match status" value="1"/>
</dbReference>
<dbReference type="SUPFAM" id="SSF50891">
    <property type="entry name" value="Cyclophilin-like"/>
    <property type="match status" value="1"/>
</dbReference>
<dbReference type="PANTHER" id="PTHR45625:SF4">
    <property type="entry name" value="PEPTIDYLPROLYL ISOMERASE DOMAIN AND WD REPEAT-CONTAINING PROTEIN 1"/>
    <property type="match status" value="1"/>
</dbReference>
<evidence type="ECO:0000256" key="1">
    <source>
        <dbReference type="ARBA" id="ARBA00002388"/>
    </source>
</evidence>
<evidence type="ECO:0000256" key="4">
    <source>
        <dbReference type="ARBA" id="ARBA00023235"/>
    </source>
</evidence>
<dbReference type="PIRSF" id="PIRSF001467">
    <property type="entry name" value="Peptidylpro_ismrse"/>
    <property type="match status" value="1"/>
</dbReference>
<evidence type="ECO:0000256" key="2">
    <source>
        <dbReference type="ARBA" id="ARBA00007365"/>
    </source>
</evidence>
<dbReference type="Proteomes" id="UP000177050">
    <property type="component" value="Unassembled WGS sequence"/>
</dbReference>
<dbReference type="Pfam" id="PF00160">
    <property type="entry name" value="Pro_isomerase"/>
    <property type="match status" value="1"/>
</dbReference>
<evidence type="ECO:0000259" key="6">
    <source>
        <dbReference type="PROSITE" id="PS50072"/>
    </source>
</evidence>
<evidence type="ECO:0000256" key="3">
    <source>
        <dbReference type="ARBA" id="ARBA00023110"/>
    </source>
</evidence>
<dbReference type="PRINTS" id="PR00153">
    <property type="entry name" value="CSAPPISMRASE"/>
</dbReference>
<protein>
    <recommendedName>
        <fullName evidence="5">Peptidyl-prolyl cis-trans isomerase</fullName>
        <shortName evidence="5">PPIase</shortName>
        <ecNumber evidence="5">5.2.1.8</ecNumber>
    </recommendedName>
</protein>
<reference evidence="7 8" key="1">
    <citation type="journal article" date="2016" name="Nat. Commun.">
        <title>Thousands of microbial genomes shed light on interconnected biogeochemical processes in an aquifer system.</title>
        <authorList>
            <person name="Anantharaman K."/>
            <person name="Brown C.T."/>
            <person name="Hug L.A."/>
            <person name="Sharon I."/>
            <person name="Castelle C.J."/>
            <person name="Probst A.J."/>
            <person name="Thomas B.C."/>
            <person name="Singh A."/>
            <person name="Wilkins M.J."/>
            <person name="Karaoz U."/>
            <person name="Brodie E.L."/>
            <person name="Williams K.H."/>
            <person name="Hubbard S.S."/>
            <person name="Banfield J.F."/>
        </authorList>
    </citation>
    <scope>NUCLEOTIDE SEQUENCE [LARGE SCALE GENOMIC DNA]</scope>
</reference>
<accession>A0A1F7L2F9</accession>
<dbReference type="EC" id="5.2.1.8" evidence="5"/>
<keyword evidence="4 5" id="KW-0413">Isomerase</keyword>
<dbReference type="InterPro" id="IPR002130">
    <property type="entry name" value="Cyclophilin-type_PPIase_dom"/>
</dbReference>
<gene>
    <name evidence="7" type="ORF">A3K52_00490</name>
</gene>
<comment type="similarity">
    <text evidence="2 5">Belongs to the cyclophilin-type PPIase family.</text>
</comment>
<comment type="caution">
    <text evidence="7">The sequence shown here is derived from an EMBL/GenBank/DDBJ whole genome shotgun (WGS) entry which is preliminary data.</text>
</comment>
<dbReference type="InterPro" id="IPR044666">
    <property type="entry name" value="Cyclophilin_A-like"/>
</dbReference>
<dbReference type="InterPro" id="IPR029000">
    <property type="entry name" value="Cyclophilin-like_dom_sf"/>
</dbReference>
<dbReference type="PROSITE" id="PS50072">
    <property type="entry name" value="CSA_PPIASE_2"/>
    <property type="match status" value="1"/>
</dbReference>
<evidence type="ECO:0000313" key="8">
    <source>
        <dbReference type="Proteomes" id="UP000177050"/>
    </source>
</evidence>
<dbReference type="AlphaFoldDB" id="A0A1F7L2F9"/>
<dbReference type="Gene3D" id="2.40.100.10">
    <property type="entry name" value="Cyclophilin-like"/>
    <property type="match status" value="1"/>
</dbReference>
<comment type="function">
    <text evidence="1 5">PPIases accelerate the folding of proteins. It catalyzes the cis-trans isomerization of proline imidic peptide bonds in oligopeptides.</text>
</comment>
<sequence length="163" mass="17962">MSIDTNKTYTAVMKTTEGVIKIEFNAKQTPITVNNFVTLAKKKFYNNTVFHRAIKGFMIQGGDPKGDGTGGPGYRFDDEKFEGEYTRGTIAMANAGPNTNGSQFFIMHKDYPLPKNYVIFGRVVEGLDVVDKIAETPVVDNGMGEQSKPVSQVVIKTVEIVVK</sequence>
<comment type="catalytic activity">
    <reaction evidence="5">
        <text>[protein]-peptidylproline (omega=180) = [protein]-peptidylproline (omega=0)</text>
        <dbReference type="Rhea" id="RHEA:16237"/>
        <dbReference type="Rhea" id="RHEA-COMP:10747"/>
        <dbReference type="Rhea" id="RHEA-COMP:10748"/>
        <dbReference type="ChEBI" id="CHEBI:83833"/>
        <dbReference type="ChEBI" id="CHEBI:83834"/>
        <dbReference type="EC" id="5.2.1.8"/>
    </reaction>
</comment>
<organism evidence="7 8">
    <name type="scientific">Candidatus Roizmanbacteria bacterium RIFOXYD1_FULL_38_12</name>
    <dbReference type="NCBI Taxonomy" id="1802093"/>
    <lineage>
        <taxon>Bacteria</taxon>
        <taxon>Candidatus Roizmaniibacteriota</taxon>
    </lineage>
</organism>
<evidence type="ECO:0000313" key="7">
    <source>
        <dbReference type="EMBL" id="OGK74313.1"/>
    </source>
</evidence>
<name>A0A1F7L2F9_9BACT</name>
<dbReference type="CDD" id="cd00317">
    <property type="entry name" value="cyclophilin"/>
    <property type="match status" value="1"/>
</dbReference>
<proteinExistence type="inferred from homology"/>
<feature type="domain" description="PPIase cyclophilin-type" evidence="6">
    <location>
        <begin position="18"/>
        <end position="160"/>
    </location>
</feature>
<dbReference type="GO" id="GO:0003755">
    <property type="term" value="F:peptidyl-prolyl cis-trans isomerase activity"/>
    <property type="evidence" value="ECO:0007669"/>
    <property type="project" value="UniProtKB-UniRule"/>
</dbReference>
<dbReference type="EMBL" id="MGBR01000001">
    <property type="protein sequence ID" value="OGK74313.1"/>
    <property type="molecule type" value="Genomic_DNA"/>
</dbReference>